<sequence>ERCDFFENFVAGMYSDGVDEPSLVCAVCHGETLPDGSSKSQNDQTFSCVCPHGVHKSLNICAACN</sequence>
<gene>
    <name evidence="1" type="ORF">TSPGSL018_21711</name>
</gene>
<reference evidence="1" key="1">
    <citation type="submission" date="2014-05" db="EMBL/GenBank/DDBJ databases">
        <title>The transcriptome of the halophilic microalga Tetraselmis sp. GSL018 isolated from the Great Salt Lake, Utah.</title>
        <authorList>
            <person name="Jinkerson R.E."/>
            <person name="D'Adamo S."/>
            <person name="Posewitz M.C."/>
        </authorList>
    </citation>
    <scope>NUCLEOTIDE SEQUENCE</scope>
    <source>
        <strain evidence="1">GSL018</strain>
    </source>
</reference>
<protein>
    <submittedName>
        <fullName evidence="1">Uncharacterized protein</fullName>
    </submittedName>
</protein>
<feature type="non-terminal residue" evidence="1">
    <location>
        <position position="1"/>
    </location>
</feature>
<evidence type="ECO:0000313" key="1">
    <source>
        <dbReference type="EMBL" id="JAC63017.1"/>
    </source>
</evidence>
<dbReference type="AlphaFoldDB" id="A0A061QQS9"/>
<organism evidence="1">
    <name type="scientific">Tetraselmis sp. GSL018</name>
    <dbReference type="NCBI Taxonomy" id="582737"/>
    <lineage>
        <taxon>Eukaryota</taxon>
        <taxon>Viridiplantae</taxon>
        <taxon>Chlorophyta</taxon>
        <taxon>core chlorophytes</taxon>
        <taxon>Chlorodendrophyceae</taxon>
        <taxon>Chlorodendrales</taxon>
        <taxon>Chlorodendraceae</taxon>
        <taxon>Tetraselmis</taxon>
    </lineage>
</organism>
<accession>A0A061QQS9</accession>
<proteinExistence type="predicted"/>
<dbReference type="EMBL" id="GBEZ01023913">
    <property type="protein sequence ID" value="JAC63017.1"/>
    <property type="molecule type" value="Transcribed_RNA"/>
</dbReference>
<name>A0A061QQS9_9CHLO</name>